<dbReference type="PANTHER" id="PTHR48100">
    <property type="entry name" value="BROAD-SPECIFICITY PHOSPHATASE YOR283W-RELATED"/>
    <property type="match status" value="1"/>
</dbReference>
<comment type="caution">
    <text evidence="1">The sequence shown here is derived from an EMBL/GenBank/DDBJ whole genome shotgun (WGS) entry which is preliminary data.</text>
</comment>
<dbReference type="InterPro" id="IPR013078">
    <property type="entry name" value="His_Pase_superF_clade-1"/>
</dbReference>
<reference evidence="1" key="1">
    <citation type="submission" date="2019-02" db="EMBL/GenBank/DDBJ databases">
        <authorList>
            <person name="Li S.-H."/>
        </authorList>
    </citation>
    <scope>NUCLEOTIDE SEQUENCE</scope>
    <source>
        <strain evidence="1">IMCC14734</strain>
    </source>
</reference>
<accession>A0ABT3TLM6</accession>
<dbReference type="EMBL" id="SHNN01000004">
    <property type="protein sequence ID" value="MCX2982621.1"/>
    <property type="molecule type" value="Genomic_DNA"/>
</dbReference>
<organism evidence="1 2">
    <name type="scientific">Candidatus Litorirhabdus singularis</name>
    <dbReference type="NCBI Taxonomy" id="2518993"/>
    <lineage>
        <taxon>Bacteria</taxon>
        <taxon>Pseudomonadati</taxon>
        <taxon>Pseudomonadota</taxon>
        <taxon>Gammaproteobacteria</taxon>
        <taxon>Cellvibrionales</taxon>
        <taxon>Halieaceae</taxon>
        <taxon>Candidatus Litorirhabdus</taxon>
    </lineage>
</organism>
<protein>
    <submittedName>
        <fullName evidence="1">Histidine phosphatase family protein</fullName>
    </submittedName>
</protein>
<dbReference type="RefSeq" id="WP_279246654.1">
    <property type="nucleotide sequence ID" value="NZ_SHNN01000004.1"/>
</dbReference>
<sequence>MTEAPTYRQTRFVRPPGATEILLVRHGESRPASTDNPFPLVDGQGDPELAEVGRDQAIRLGQRLADHPIDAVYVTTLRRTVETAQPLCDKKGLQPGIVGDLREVHLGEWEAGVYRIMAHQGNPLVATLHEEQEWGVVPGAETNAQLNQRVARGLQGIIAQHPDQVVMVVVHGGVIGSILHQATGSQPFAFSGADNGSISHLVAHEGRLSLRKFNDTSHLSHFIGADISLPT</sequence>
<dbReference type="Gene3D" id="3.40.50.1240">
    <property type="entry name" value="Phosphoglycerate mutase-like"/>
    <property type="match status" value="1"/>
</dbReference>
<dbReference type="SMART" id="SM00855">
    <property type="entry name" value="PGAM"/>
    <property type="match status" value="1"/>
</dbReference>
<gene>
    <name evidence="1" type="ORF">EYC98_17305</name>
</gene>
<dbReference type="InterPro" id="IPR029033">
    <property type="entry name" value="His_PPase_superfam"/>
</dbReference>
<evidence type="ECO:0000313" key="2">
    <source>
        <dbReference type="Proteomes" id="UP001143362"/>
    </source>
</evidence>
<keyword evidence="2" id="KW-1185">Reference proteome</keyword>
<evidence type="ECO:0000313" key="1">
    <source>
        <dbReference type="EMBL" id="MCX2982621.1"/>
    </source>
</evidence>
<dbReference type="Proteomes" id="UP001143362">
    <property type="component" value="Unassembled WGS sequence"/>
</dbReference>
<dbReference type="InterPro" id="IPR050275">
    <property type="entry name" value="PGM_Phosphatase"/>
</dbReference>
<dbReference type="CDD" id="cd07067">
    <property type="entry name" value="HP_PGM_like"/>
    <property type="match status" value="1"/>
</dbReference>
<dbReference type="PANTHER" id="PTHR48100:SF44">
    <property type="entry name" value="PHOSPHATASE C1620.13-RELATED"/>
    <property type="match status" value="1"/>
</dbReference>
<dbReference type="SUPFAM" id="SSF53254">
    <property type="entry name" value="Phosphoglycerate mutase-like"/>
    <property type="match status" value="1"/>
</dbReference>
<dbReference type="Pfam" id="PF00300">
    <property type="entry name" value="His_Phos_1"/>
    <property type="match status" value="1"/>
</dbReference>
<proteinExistence type="predicted"/>
<name>A0ABT3TLM6_9GAMM</name>